<sequence length="255" mass="27142">MALRVPNLTEEQKNRLAQRLSMNSHDRADAGQELPRTSRALAMGEGSDAGCARLEALASALAIERVIVPIDVEPAPLVNGKQAKNSGHNLIDFVRTHTVLGDALAVYSSVDALGAHLPGDRPMALDFRMIGLAALVETGGRVVMNPATDAVFLPRPAVAALAQGDEWLPAWRDQALRDLLLADACRACPAVVDLSIGYMGEGLTRVVVVADRGRFARADTALSVKEKLAEALSAMGENPRLIAAADRVEMVPTLR</sequence>
<proteinExistence type="predicted"/>
<dbReference type="InterPro" id="IPR009839">
    <property type="entry name" value="SseB_N"/>
</dbReference>
<organism evidence="2 3">
    <name type="scientific">Schaalia meyeri</name>
    <dbReference type="NCBI Taxonomy" id="52773"/>
    <lineage>
        <taxon>Bacteria</taxon>
        <taxon>Bacillati</taxon>
        <taxon>Actinomycetota</taxon>
        <taxon>Actinomycetes</taxon>
        <taxon>Actinomycetales</taxon>
        <taxon>Actinomycetaceae</taxon>
        <taxon>Schaalia</taxon>
    </lineage>
</organism>
<evidence type="ECO:0000313" key="2">
    <source>
        <dbReference type="EMBL" id="QQC44603.1"/>
    </source>
</evidence>
<name>A0AAQ0BY24_9ACTO</name>
<reference evidence="2 3" key="1">
    <citation type="submission" date="2020-12" db="EMBL/GenBank/DDBJ databases">
        <title>FDA dAtabase for Regulatory Grade micrObial Sequences (FDA-ARGOS): Supporting development and validation of Infectious Disease Dx tests.</title>
        <authorList>
            <person name="Sproer C."/>
            <person name="Gronow S."/>
            <person name="Severitt S."/>
            <person name="Schroder I."/>
            <person name="Tallon L."/>
            <person name="Sadzewicz L."/>
            <person name="Zhao X."/>
            <person name="Boylan J."/>
            <person name="Ott S."/>
            <person name="Bowen H."/>
            <person name="Vavikolanu K."/>
            <person name="Mehta A."/>
            <person name="Aluvathingal J."/>
            <person name="Nadendla S."/>
            <person name="Lowell S."/>
            <person name="Myers T."/>
            <person name="Yan Y."/>
            <person name="Sichtig H."/>
        </authorList>
    </citation>
    <scope>NUCLEOTIDE SEQUENCE [LARGE SCALE GENOMIC DNA]</scope>
    <source>
        <strain evidence="2 3">FDAARGOS_985</strain>
    </source>
</reference>
<dbReference type="EMBL" id="CP066065">
    <property type="protein sequence ID" value="QQC44603.1"/>
    <property type="molecule type" value="Genomic_DNA"/>
</dbReference>
<accession>A0AAQ0BY24</accession>
<dbReference type="Pfam" id="PF07179">
    <property type="entry name" value="SseB"/>
    <property type="match status" value="1"/>
</dbReference>
<dbReference type="RefSeq" id="WP_050694596.1">
    <property type="nucleotide sequence ID" value="NZ_CP012072.1"/>
</dbReference>
<gene>
    <name evidence="2" type="ORF">I6H42_04270</name>
</gene>
<dbReference type="AlphaFoldDB" id="A0AAQ0BY24"/>
<protein>
    <submittedName>
        <fullName evidence="2">SseB family protein</fullName>
    </submittedName>
</protein>
<dbReference type="Proteomes" id="UP000595220">
    <property type="component" value="Chromosome"/>
</dbReference>
<evidence type="ECO:0000259" key="1">
    <source>
        <dbReference type="Pfam" id="PF07179"/>
    </source>
</evidence>
<feature type="domain" description="SseB protein N-terminal" evidence="1">
    <location>
        <begin position="48"/>
        <end position="160"/>
    </location>
</feature>
<evidence type="ECO:0000313" key="3">
    <source>
        <dbReference type="Proteomes" id="UP000595220"/>
    </source>
</evidence>
<keyword evidence="3" id="KW-1185">Reference proteome</keyword>
<dbReference type="KEGG" id="amy:ADJ76_02170"/>